<organism evidence="1 2">
    <name type="scientific">Dentiscutata erythropus</name>
    <dbReference type="NCBI Taxonomy" id="1348616"/>
    <lineage>
        <taxon>Eukaryota</taxon>
        <taxon>Fungi</taxon>
        <taxon>Fungi incertae sedis</taxon>
        <taxon>Mucoromycota</taxon>
        <taxon>Glomeromycotina</taxon>
        <taxon>Glomeromycetes</taxon>
        <taxon>Diversisporales</taxon>
        <taxon>Gigasporaceae</taxon>
        <taxon>Dentiscutata</taxon>
    </lineage>
</organism>
<name>A0A9N8WA29_9GLOM</name>
<comment type="caution">
    <text evidence="1">The sequence shown here is derived from an EMBL/GenBank/DDBJ whole genome shotgun (WGS) entry which is preliminary data.</text>
</comment>
<proteinExistence type="predicted"/>
<dbReference type="EMBL" id="CAJVPY010000598">
    <property type="protein sequence ID" value="CAG8482590.1"/>
    <property type="molecule type" value="Genomic_DNA"/>
</dbReference>
<dbReference type="Proteomes" id="UP000789405">
    <property type="component" value="Unassembled WGS sequence"/>
</dbReference>
<accession>A0A9N8WA29</accession>
<evidence type="ECO:0000313" key="1">
    <source>
        <dbReference type="EMBL" id="CAG8482590.1"/>
    </source>
</evidence>
<sequence>MLVHINIAFTSWNLLMINLSTYDDNGYDNLHVKLTYTPKDSKDLLINAINISTEFQELEWKFNHLSKNLSN</sequence>
<evidence type="ECO:0000313" key="2">
    <source>
        <dbReference type="Proteomes" id="UP000789405"/>
    </source>
</evidence>
<gene>
    <name evidence="1" type="ORF">DERYTH_LOCUS2003</name>
</gene>
<reference evidence="1" key="1">
    <citation type="submission" date="2021-06" db="EMBL/GenBank/DDBJ databases">
        <authorList>
            <person name="Kallberg Y."/>
            <person name="Tangrot J."/>
            <person name="Rosling A."/>
        </authorList>
    </citation>
    <scope>NUCLEOTIDE SEQUENCE</scope>
    <source>
        <strain evidence="1">MA453B</strain>
    </source>
</reference>
<keyword evidence="2" id="KW-1185">Reference proteome</keyword>
<protein>
    <submittedName>
        <fullName evidence="1">11857_t:CDS:1</fullName>
    </submittedName>
</protein>
<dbReference type="AlphaFoldDB" id="A0A9N8WA29"/>